<dbReference type="PANTHER" id="PTHR22602">
    <property type="entry name" value="TRANSFERASE CAF17, MITOCHONDRIAL-RELATED"/>
    <property type="match status" value="1"/>
</dbReference>
<dbReference type="EMBL" id="PDKS01000004">
    <property type="protein sequence ID" value="PPI87070.1"/>
    <property type="molecule type" value="Genomic_DNA"/>
</dbReference>
<dbReference type="OrthoDB" id="9796287at2"/>
<evidence type="ECO:0000259" key="1">
    <source>
        <dbReference type="Pfam" id="PF21130"/>
    </source>
</evidence>
<organism evidence="2 3">
    <name type="scientific">Candidatus Pantoea edessiphila</name>
    <dbReference type="NCBI Taxonomy" id="2044610"/>
    <lineage>
        <taxon>Bacteria</taxon>
        <taxon>Pseudomonadati</taxon>
        <taxon>Pseudomonadota</taxon>
        <taxon>Gammaproteobacteria</taxon>
        <taxon>Enterobacterales</taxon>
        <taxon>Erwiniaceae</taxon>
        <taxon>Pantoea</taxon>
    </lineage>
</organism>
<dbReference type="NCBIfam" id="TIGR03317">
    <property type="entry name" value="ygfZ_signature"/>
    <property type="match status" value="1"/>
</dbReference>
<dbReference type="Proteomes" id="UP000296034">
    <property type="component" value="Unassembled WGS sequence"/>
</dbReference>
<dbReference type="Gene3D" id="3.30.70.1630">
    <property type="match status" value="1"/>
</dbReference>
<dbReference type="SUPFAM" id="SSF101790">
    <property type="entry name" value="Aminomethyltransferase beta-barrel domain"/>
    <property type="match status" value="1"/>
</dbReference>
<dbReference type="Gene3D" id="2.40.30.160">
    <property type="match status" value="1"/>
</dbReference>
<comment type="caution">
    <text evidence="2">The sequence shown here is derived from an EMBL/GenBank/DDBJ whole genome shotgun (WGS) entry which is preliminary data.</text>
</comment>
<dbReference type="GO" id="GO:0016226">
    <property type="term" value="P:iron-sulfur cluster assembly"/>
    <property type="evidence" value="ECO:0007669"/>
    <property type="project" value="TreeGrafter"/>
</dbReference>
<accession>A0A2P5SXP1</accession>
<dbReference type="InterPro" id="IPR029043">
    <property type="entry name" value="GcvT/YgfZ_C"/>
</dbReference>
<protein>
    <submittedName>
        <fullName evidence="2">tRNA-modifying protein YgfZ</fullName>
    </submittedName>
</protein>
<proteinExistence type="predicted"/>
<dbReference type="InterPro" id="IPR017703">
    <property type="entry name" value="YgfZ/GCV_T_CS"/>
</dbReference>
<dbReference type="Pfam" id="PF21130">
    <property type="entry name" value="YgfZ_barrel"/>
    <property type="match status" value="1"/>
</dbReference>
<reference evidence="2 3" key="1">
    <citation type="journal article" date="2018" name="Genome Biol. Evol.">
        <title>Cladogenesis and Genomic Streamlining in Extracellular Endosymbionts of Tropical Stink Bugs.</title>
        <authorList>
            <person name="Otero-Bravo A."/>
            <person name="Goffredi S."/>
            <person name="Sabree Z.L."/>
        </authorList>
    </citation>
    <scope>NUCLEOTIDE SEQUENCE [LARGE SCALE GENOMIC DNA]</scope>
    <source>
        <strain evidence="2 3">SoET</strain>
    </source>
</reference>
<evidence type="ECO:0000313" key="3">
    <source>
        <dbReference type="Proteomes" id="UP000296034"/>
    </source>
</evidence>
<name>A0A2P5SXP1_9GAMM</name>
<sequence length="319" mass="36507">MRQPVESSSRLPLTLMFLDDWALVSVYGLDAIKYLQTQLTLDITQIKKNQHYLTAHCNSSGKMWSNLRIFYFINNIAYIIRKEIIEIQLNEIKKYSLFSKVDFVYDNQFLLGLSGMQAKQTLENLFTIVPNINTPVVQYNTTTAILWFENPIERFLIVTNKTTGNILQNKLLNKASFANSDQWLALDIEAGIPVINIQSTGKFIPQATNLHMLGAISFGKGCYIGQEVIARAKYLGINKNRLYWLAGKSNCLPEISDSLEIKTTKYWKVIGKILASVKLDNNTIWVQAVMNKEISPNSILRIKHDENSCLMIQPIHYYI</sequence>
<dbReference type="SUPFAM" id="SSF103025">
    <property type="entry name" value="Folate-binding domain"/>
    <property type="match status" value="1"/>
</dbReference>
<dbReference type="NCBIfam" id="NF007110">
    <property type="entry name" value="PRK09559.1"/>
    <property type="match status" value="1"/>
</dbReference>
<evidence type="ECO:0000313" key="2">
    <source>
        <dbReference type="EMBL" id="PPI87070.1"/>
    </source>
</evidence>
<gene>
    <name evidence="2" type="ORF">CRV11_02810</name>
</gene>
<dbReference type="Gene3D" id="3.30.70.1400">
    <property type="entry name" value="Aminomethyltransferase beta-barrel domains"/>
    <property type="match status" value="1"/>
</dbReference>
<feature type="domain" description="tRNA-modifying protein YgfZ-like beta-barrel" evidence="1">
    <location>
        <begin position="238"/>
        <end position="305"/>
    </location>
</feature>
<dbReference type="AlphaFoldDB" id="A0A2P5SXP1"/>
<dbReference type="RefSeq" id="WP_136131842.1">
    <property type="nucleotide sequence ID" value="NZ_PDKS01000004.1"/>
</dbReference>
<dbReference type="InterPro" id="IPR048451">
    <property type="entry name" value="YgfZ_barrel"/>
</dbReference>
<dbReference type="InterPro" id="IPR045179">
    <property type="entry name" value="YgfZ/GcvT"/>
</dbReference>
<dbReference type="PANTHER" id="PTHR22602:SF0">
    <property type="entry name" value="TRANSFERASE CAF17, MITOCHONDRIAL-RELATED"/>
    <property type="match status" value="1"/>
</dbReference>